<sequence>MVRPISYDYAELSSNEAVELEDYRKIHDMHSPKSSFTPGTSLVLKGRIVDDSEHGILFWEAILPDDEGKETAQGKGATRSTGDTGGRAFDLEWLSTTRLPFYHTRGLRNPVNQNREIKIARDGTAIEPSVGRCLIDLFATQ</sequence>
<gene>
    <name evidence="1" type="ORF">LTR37_012957</name>
</gene>
<comment type="caution">
    <text evidence="1">The sequence shown here is derived from an EMBL/GenBank/DDBJ whole genome shotgun (WGS) entry which is preliminary data.</text>
</comment>
<keyword evidence="2" id="KW-1185">Reference proteome</keyword>
<reference evidence="1" key="1">
    <citation type="submission" date="2023-07" db="EMBL/GenBank/DDBJ databases">
        <title>Black Yeasts Isolated from many extreme environments.</title>
        <authorList>
            <person name="Coleine C."/>
            <person name="Stajich J.E."/>
            <person name="Selbmann L."/>
        </authorList>
    </citation>
    <scope>NUCLEOTIDE SEQUENCE</scope>
    <source>
        <strain evidence="1">CCFEE 5714</strain>
    </source>
</reference>
<organism evidence="1 2">
    <name type="scientific">Vermiconidia calcicola</name>
    <dbReference type="NCBI Taxonomy" id="1690605"/>
    <lineage>
        <taxon>Eukaryota</taxon>
        <taxon>Fungi</taxon>
        <taxon>Dikarya</taxon>
        <taxon>Ascomycota</taxon>
        <taxon>Pezizomycotina</taxon>
        <taxon>Dothideomycetes</taxon>
        <taxon>Dothideomycetidae</taxon>
        <taxon>Mycosphaerellales</taxon>
        <taxon>Extremaceae</taxon>
        <taxon>Vermiconidia</taxon>
    </lineage>
</organism>
<protein>
    <submittedName>
        <fullName evidence="1">Uncharacterized protein</fullName>
    </submittedName>
</protein>
<evidence type="ECO:0000313" key="2">
    <source>
        <dbReference type="Proteomes" id="UP001281147"/>
    </source>
</evidence>
<proteinExistence type="predicted"/>
<dbReference type="Proteomes" id="UP001281147">
    <property type="component" value="Unassembled WGS sequence"/>
</dbReference>
<accession>A0ACC3MY08</accession>
<evidence type="ECO:0000313" key="1">
    <source>
        <dbReference type="EMBL" id="KAK3706130.1"/>
    </source>
</evidence>
<name>A0ACC3MY08_9PEZI</name>
<dbReference type="EMBL" id="JAUTXU010000123">
    <property type="protein sequence ID" value="KAK3706130.1"/>
    <property type="molecule type" value="Genomic_DNA"/>
</dbReference>